<dbReference type="InterPro" id="IPR044851">
    <property type="entry name" value="Wax_synthase"/>
</dbReference>
<dbReference type="GO" id="GO:0006629">
    <property type="term" value="P:lipid metabolic process"/>
    <property type="evidence" value="ECO:0007669"/>
    <property type="project" value="InterPro"/>
</dbReference>
<dbReference type="InterPro" id="IPR032805">
    <property type="entry name" value="Wax_synthase_dom"/>
</dbReference>
<name>A0A9P7RRF9_9AGAR</name>
<dbReference type="PANTHER" id="PTHR31595:SF57">
    <property type="entry name" value="OS04G0481900 PROTEIN"/>
    <property type="match status" value="1"/>
</dbReference>
<comment type="caution">
    <text evidence="10">The sequence shown here is derived from an EMBL/GenBank/DDBJ whole genome shotgun (WGS) entry which is preliminary data.</text>
</comment>
<feature type="domain" description="Wax synthase" evidence="9">
    <location>
        <begin position="280"/>
        <end position="357"/>
    </location>
</feature>
<comment type="pathway">
    <text evidence="2">Secondary metabolite biosynthesis.</text>
</comment>
<evidence type="ECO:0000256" key="8">
    <source>
        <dbReference type="SAM" id="Phobius"/>
    </source>
</evidence>
<keyword evidence="6 8" id="KW-1133">Transmembrane helix</keyword>
<proteinExistence type="inferred from homology"/>
<feature type="transmembrane region" description="Helical" evidence="8">
    <location>
        <begin position="58"/>
        <end position="77"/>
    </location>
</feature>
<dbReference type="PANTHER" id="PTHR31595">
    <property type="entry name" value="LONG-CHAIN-ALCOHOL O-FATTY-ACYLTRANSFERASE 3-RELATED"/>
    <property type="match status" value="1"/>
</dbReference>
<keyword evidence="11" id="KW-1185">Reference proteome</keyword>
<evidence type="ECO:0000256" key="2">
    <source>
        <dbReference type="ARBA" id="ARBA00005179"/>
    </source>
</evidence>
<sequence length="439" mass="49657">MGPSLFQQFVHNSLILFRTIIPEPQNRHPWTLSHLPYIALSYIPFLFLAYLARRPDTYILRVLLFPIVSSLILAVSFRHCWTIPSLNVYNWGQCLFAEVTLAKAIEYAFTPEGMLKVGENGLGEDVKRLNGNASLNGEQNGHAEPQNLEHKSYFPRWFSDATELMLTLRGLRFKFGNGLHIPKHTRPLERGPFLKATLSSLIKNFLLLDFIESIIKLFPGVGDTSGGSMFYPALPHPQRFIVATFIHMLTGSAILSGFGMVYDLITFLAVAVFNDPPTSWPPVTENPWSVESLHECWAKRWHQLLRQTFLVYGGYPGQWIGGNFGGVLGTFIASGLFHESAIYALGNGFDYAPPLFFTMQAFLLVLERLWRRFTGRRVGGWYGRLWVYFVMFVLAQPMTDSWHRRGLGGGMVIPPFISPAKTLLPRIILFLNATVRVGA</sequence>
<dbReference type="EMBL" id="CM032188">
    <property type="protein sequence ID" value="KAG7088335.1"/>
    <property type="molecule type" value="Genomic_DNA"/>
</dbReference>
<dbReference type="GeneID" id="66081417"/>
<keyword evidence="4" id="KW-0808">Transferase</keyword>
<feature type="transmembrane region" description="Helical" evidence="8">
    <location>
        <begin position="381"/>
        <end position="399"/>
    </location>
</feature>
<evidence type="ECO:0000259" key="9">
    <source>
        <dbReference type="Pfam" id="PF13813"/>
    </source>
</evidence>
<gene>
    <name evidence="10" type="ORF">E1B28_012342</name>
</gene>
<keyword evidence="7 8" id="KW-0472">Membrane</keyword>
<reference evidence="10" key="1">
    <citation type="journal article" date="2021" name="Genome Biol. Evol.">
        <title>The assembled and annotated genome of the fairy-ring fungus Marasmius oreades.</title>
        <authorList>
            <person name="Hiltunen M."/>
            <person name="Ament-Velasquez S.L."/>
            <person name="Johannesson H."/>
        </authorList>
    </citation>
    <scope>NUCLEOTIDE SEQUENCE</scope>
    <source>
        <strain evidence="10">03SP1</strain>
    </source>
</reference>
<dbReference type="Proteomes" id="UP001049176">
    <property type="component" value="Chromosome 8"/>
</dbReference>
<evidence type="ECO:0000313" key="10">
    <source>
        <dbReference type="EMBL" id="KAG7088335.1"/>
    </source>
</evidence>
<evidence type="ECO:0000256" key="5">
    <source>
        <dbReference type="ARBA" id="ARBA00022692"/>
    </source>
</evidence>
<dbReference type="OrthoDB" id="1077582at2759"/>
<dbReference type="Pfam" id="PF13813">
    <property type="entry name" value="MBOAT_2"/>
    <property type="match status" value="1"/>
</dbReference>
<evidence type="ECO:0000256" key="1">
    <source>
        <dbReference type="ARBA" id="ARBA00004141"/>
    </source>
</evidence>
<dbReference type="RefSeq" id="XP_043004806.1">
    <property type="nucleotide sequence ID" value="XM_043157439.1"/>
</dbReference>
<dbReference type="GO" id="GO:0008374">
    <property type="term" value="F:O-acyltransferase activity"/>
    <property type="evidence" value="ECO:0007669"/>
    <property type="project" value="InterPro"/>
</dbReference>
<dbReference type="KEGG" id="more:E1B28_012342"/>
<comment type="similarity">
    <text evidence="3">Belongs to the wax synthase family.</text>
</comment>
<evidence type="ECO:0000256" key="3">
    <source>
        <dbReference type="ARBA" id="ARBA00007282"/>
    </source>
</evidence>
<comment type="subcellular location">
    <subcellularLocation>
        <location evidence="1">Membrane</location>
        <topology evidence="1">Multi-pass membrane protein</topology>
    </subcellularLocation>
</comment>
<accession>A0A9P7RRF9</accession>
<evidence type="ECO:0000256" key="6">
    <source>
        <dbReference type="ARBA" id="ARBA00022989"/>
    </source>
</evidence>
<evidence type="ECO:0000313" key="11">
    <source>
        <dbReference type="Proteomes" id="UP001049176"/>
    </source>
</evidence>
<evidence type="ECO:0000256" key="4">
    <source>
        <dbReference type="ARBA" id="ARBA00022679"/>
    </source>
</evidence>
<evidence type="ECO:0000256" key="7">
    <source>
        <dbReference type="ARBA" id="ARBA00023136"/>
    </source>
</evidence>
<feature type="transmembrane region" description="Helical" evidence="8">
    <location>
        <begin position="351"/>
        <end position="369"/>
    </location>
</feature>
<feature type="transmembrane region" description="Helical" evidence="8">
    <location>
        <begin position="35"/>
        <end position="52"/>
    </location>
</feature>
<keyword evidence="5 8" id="KW-0812">Transmembrane</keyword>
<organism evidence="10 11">
    <name type="scientific">Marasmius oreades</name>
    <name type="common">fairy-ring Marasmius</name>
    <dbReference type="NCBI Taxonomy" id="181124"/>
    <lineage>
        <taxon>Eukaryota</taxon>
        <taxon>Fungi</taxon>
        <taxon>Dikarya</taxon>
        <taxon>Basidiomycota</taxon>
        <taxon>Agaricomycotina</taxon>
        <taxon>Agaricomycetes</taxon>
        <taxon>Agaricomycetidae</taxon>
        <taxon>Agaricales</taxon>
        <taxon>Marasmiineae</taxon>
        <taxon>Marasmiaceae</taxon>
        <taxon>Marasmius</taxon>
    </lineage>
</organism>
<dbReference type="AlphaFoldDB" id="A0A9P7RRF9"/>
<dbReference type="GO" id="GO:0016020">
    <property type="term" value="C:membrane"/>
    <property type="evidence" value="ECO:0007669"/>
    <property type="project" value="UniProtKB-SubCell"/>
</dbReference>
<feature type="transmembrane region" description="Helical" evidence="8">
    <location>
        <begin position="240"/>
        <end position="273"/>
    </location>
</feature>
<protein>
    <recommendedName>
        <fullName evidence="9">Wax synthase domain-containing protein</fullName>
    </recommendedName>
</protein>